<sequence length="110" mass="12414">MDALLTLKLEEGESIKDYTTRFWETYNDIDNCSEDVAVRTFKSGLPLGTGLRQLLTKRPATTLRKLMDRIKQFIRVEEDGGNTASKQMATQPKIMIPKPPTRTNNSAKAP</sequence>
<feature type="region of interest" description="Disordered" evidence="1">
    <location>
        <begin position="78"/>
        <end position="110"/>
    </location>
</feature>
<gene>
    <name evidence="2" type="ORF">FSB_LOCUS56923</name>
</gene>
<evidence type="ECO:0000313" key="2">
    <source>
        <dbReference type="EMBL" id="SPD29041.1"/>
    </source>
</evidence>
<dbReference type="AlphaFoldDB" id="A0A2N9IYB2"/>
<organism evidence="2">
    <name type="scientific">Fagus sylvatica</name>
    <name type="common">Beechnut</name>
    <dbReference type="NCBI Taxonomy" id="28930"/>
    <lineage>
        <taxon>Eukaryota</taxon>
        <taxon>Viridiplantae</taxon>
        <taxon>Streptophyta</taxon>
        <taxon>Embryophyta</taxon>
        <taxon>Tracheophyta</taxon>
        <taxon>Spermatophyta</taxon>
        <taxon>Magnoliopsida</taxon>
        <taxon>eudicotyledons</taxon>
        <taxon>Gunneridae</taxon>
        <taxon>Pentapetalae</taxon>
        <taxon>rosids</taxon>
        <taxon>fabids</taxon>
        <taxon>Fagales</taxon>
        <taxon>Fagaceae</taxon>
        <taxon>Fagus</taxon>
    </lineage>
</organism>
<feature type="compositionally biased region" description="Polar residues" evidence="1">
    <location>
        <begin position="101"/>
        <end position="110"/>
    </location>
</feature>
<accession>A0A2N9IYB2</accession>
<evidence type="ECO:0008006" key="3">
    <source>
        <dbReference type="Google" id="ProtNLM"/>
    </source>
</evidence>
<dbReference type="EMBL" id="OIVN01006256">
    <property type="protein sequence ID" value="SPD29041.1"/>
    <property type="molecule type" value="Genomic_DNA"/>
</dbReference>
<reference evidence="2" key="1">
    <citation type="submission" date="2018-02" db="EMBL/GenBank/DDBJ databases">
        <authorList>
            <person name="Cohen D.B."/>
            <person name="Kent A.D."/>
        </authorList>
    </citation>
    <scope>NUCLEOTIDE SEQUENCE</scope>
</reference>
<protein>
    <recommendedName>
        <fullName evidence="3">Retrotransposon gag domain-containing protein</fullName>
    </recommendedName>
</protein>
<evidence type="ECO:0000256" key="1">
    <source>
        <dbReference type="SAM" id="MobiDB-lite"/>
    </source>
</evidence>
<name>A0A2N9IYB2_FAGSY</name>
<proteinExistence type="predicted"/>